<dbReference type="AlphaFoldDB" id="A0AAW1EB29"/>
<gene>
    <name evidence="2" type="ORF">VZT92_022484</name>
</gene>
<evidence type="ECO:0000256" key="1">
    <source>
        <dbReference type="SAM" id="MobiDB-lite"/>
    </source>
</evidence>
<feature type="compositionally biased region" description="Polar residues" evidence="1">
    <location>
        <begin position="1"/>
        <end position="11"/>
    </location>
</feature>
<sequence length="84" mass="8959">MGLGSGPSQRRVSLVDAPPTSAASPVLACKYHAQLRCVDVSQSDFTERWAALLSVQVSSPRVLRTRTTAPSRLPGFVFQLGATC</sequence>
<accession>A0AAW1EB29</accession>
<dbReference type="Proteomes" id="UP001488805">
    <property type="component" value="Unassembled WGS sequence"/>
</dbReference>
<dbReference type="EMBL" id="JBCEZU010000434">
    <property type="protein sequence ID" value="KAK9519776.1"/>
    <property type="molecule type" value="Genomic_DNA"/>
</dbReference>
<feature type="region of interest" description="Disordered" evidence="1">
    <location>
        <begin position="1"/>
        <end position="20"/>
    </location>
</feature>
<keyword evidence="3" id="KW-1185">Reference proteome</keyword>
<proteinExistence type="predicted"/>
<evidence type="ECO:0000313" key="3">
    <source>
        <dbReference type="Proteomes" id="UP001488805"/>
    </source>
</evidence>
<evidence type="ECO:0000313" key="2">
    <source>
        <dbReference type="EMBL" id="KAK9519776.1"/>
    </source>
</evidence>
<name>A0AAW1EB29_ZOAVI</name>
<protein>
    <submittedName>
        <fullName evidence="2">Uncharacterized protein</fullName>
    </submittedName>
</protein>
<comment type="caution">
    <text evidence="2">The sequence shown here is derived from an EMBL/GenBank/DDBJ whole genome shotgun (WGS) entry which is preliminary data.</text>
</comment>
<reference evidence="2 3" key="1">
    <citation type="journal article" date="2024" name="Genome Biol. Evol.">
        <title>Chromosome-level genome assembly of the viviparous eelpout Zoarces viviparus.</title>
        <authorList>
            <person name="Fuhrmann N."/>
            <person name="Brasseur M.V."/>
            <person name="Bakowski C.E."/>
            <person name="Podsiadlowski L."/>
            <person name="Prost S."/>
            <person name="Krehenwinkel H."/>
            <person name="Mayer C."/>
        </authorList>
    </citation>
    <scope>NUCLEOTIDE SEQUENCE [LARGE SCALE GENOMIC DNA]</scope>
    <source>
        <strain evidence="2">NO-MEL_2022_Ind0_liver</strain>
    </source>
</reference>
<organism evidence="2 3">
    <name type="scientific">Zoarces viviparus</name>
    <name type="common">Viviparous eelpout</name>
    <name type="synonym">Blennius viviparus</name>
    <dbReference type="NCBI Taxonomy" id="48416"/>
    <lineage>
        <taxon>Eukaryota</taxon>
        <taxon>Metazoa</taxon>
        <taxon>Chordata</taxon>
        <taxon>Craniata</taxon>
        <taxon>Vertebrata</taxon>
        <taxon>Euteleostomi</taxon>
        <taxon>Actinopterygii</taxon>
        <taxon>Neopterygii</taxon>
        <taxon>Teleostei</taxon>
        <taxon>Neoteleostei</taxon>
        <taxon>Acanthomorphata</taxon>
        <taxon>Eupercaria</taxon>
        <taxon>Perciformes</taxon>
        <taxon>Cottioidei</taxon>
        <taxon>Zoarcales</taxon>
        <taxon>Zoarcidae</taxon>
        <taxon>Zoarcinae</taxon>
        <taxon>Zoarces</taxon>
    </lineage>
</organism>